<protein>
    <submittedName>
        <fullName evidence="2">Uncharacterized protein</fullName>
    </submittedName>
</protein>
<evidence type="ECO:0000313" key="2">
    <source>
        <dbReference type="EMBL" id="PWJ10620.1"/>
    </source>
</evidence>
<comment type="caution">
    <text evidence="2">The sequence shown here is derived from an EMBL/GenBank/DDBJ whole genome shotgun (WGS) entry which is preliminary data.</text>
</comment>
<dbReference type="OrthoDB" id="6064658at2"/>
<name>A0A315XV11_RUMFL</name>
<evidence type="ECO:0000313" key="3">
    <source>
        <dbReference type="Proteomes" id="UP000245720"/>
    </source>
</evidence>
<dbReference type="EMBL" id="QGDI01000013">
    <property type="protein sequence ID" value="PWJ10620.1"/>
    <property type="molecule type" value="Genomic_DNA"/>
</dbReference>
<feature type="region of interest" description="Disordered" evidence="1">
    <location>
        <begin position="254"/>
        <end position="276"/>
    </location>
</feature>
<sequence length="276" mass="30593">MDNIILDKINRFTRRKLTEDEVYVFSVILCDNDIDRDCERFSDGALQSLKERFVGRTGIFDHDTAAANQNARIFDTELVTDDSRTAADGKPYKYLRAMAYMVRTEENKNLIAEIDGGIKKEVSISCSAAKRICSVCGSDKAVTSCNHVKGRKYGGKLCHTILDDITDAYEWSFVAVPAQVNAGVTKKYTESDTVKAQGEDISAADDELRRDIRRLAYFAGGRSAADIASLSAASLTTKQLIALRRSFEEQCGRGRAEVQLAPDNKEADPTEGFSMR</sequence>
<organism evidence="2 3">
    <name type="scientific">Ruminococcus flavefaciens</name>
    <dbReference type="NCBI Taxonomy" id="1265"/>
    <lineage>
        <taxon>Bacteria</taxon>
        <taxon>Bacillati</taxon>
        <taxon>Bacillota</taxon>
        <taxon>Clostridia</taxon>
        <taxon>Eubacteriales</taxon>
        <taxon>Oscillospiraceae</taxon>
        <taxon>Ruminococcus</taxon>
    </lineage>
</organism>
<dbReference type="Proteomes" id="UP000245720">
    <property type="component" value="Unassembled WGS sequence"/>
</dbReference>
<dbReference type="AlphaFoldDB" id="A0A315XV11"/>
<reference evidence="2 3" key="1">
    <citation type="submission" date="2018-05" db="EMBL/GenBank/DDBJ databases">
        <title>The Hungate 1000. A catalogue of reference genomes from the rumen microbiome.</title>
        <authorList>
            <person name="Kelly W."/>
        </authorList>
    </citation>
    <scope>NUCLEOTIDE SEQUENCE [LARGE SCALE GENOMIC DNA]</scope>
    <source>
        <strain evidence="2 3">SAb67</strain>
    </source>
</reference>
<gene>
    <name evidence="2" type="ORF">IE37_02978</name>
</gene>
<proteinExistence type="predicted"/>
<evidence type="ECO:0000256" key="1">
    <source>
        <dbReference type="SAM" id="MobiDB-lite"/>
    </source>
</evidence>
<dbReference type="RefSeq" id="WP_109727668.1">
    <property type="nucleotide sequence ID" value="NZ_QGDI01000013.1"/>
</dbReference>
<accession>A0A315XV11</accession>
<dbReference type="STRING" id="1265.SAMN02910280_2175"/>